<evidence type="ECO:0000256" key="1">
    <source>
        <dbReference type="ARBA" id="ARBA00023450"/>
    </source>
</evidence>
<dbReference type="Gene3D" id="1.10.30.50">
    <property type="match status" value="1"/>
</dbReference>
<dbReference type="InterPro" id="IPR003615">
    <property type="entry name" value="HNH_nuc"/>
</dbReference>
<comment type="similarity">
    <text evidence="1">Belongs to the Rv1128c/1148c/1588c/1702c/1945/3466 family.</text>
</comment>
<dbReference type="SMART" id="SM00507">
    <property type="entry name" value="HNHc"/>
    <property type="match status" value="1"/>
</dbReference>
<dbReference type="RefSeq" id="WP_210100715.1">
    <property type="nucleotide sequence ID" value="NZ_BAABLK010000008.1"/>
</dbReference>
<evidence type="ECO:0000313" key="4">
    <source>
        <dbReference type="Proteomes" id="UP001501257"/>
    </source>
</evidence>
<dbReference type="Pfam" id="PF02720">
    <property type="entry name" value="DUF222"/>
    <property type="match status" value="1"/>
</dbReference>
<evidence type="ECO:0000313" key="3">
    <source>
        <dbReference type="EMBL" id="GAA5225958.1"/>
    </source>
</evidence>
<gene>
    <name evidence="3" type="ORF">GCM10025778_04880</name>
</gene>
<evidence type="ECO:0000259" key="2">
    <source>
        <dbReference type="SMART" id="SM00507"/>
    </source>
</evidence>
<reference evidence="4" key="1">
    <citation type="journal article" date="2019" name="Int. J. Syst. Evol. Microbiol.">
        <title>The Global Catalogue of Microorganisms (GCM) 10K type strain sequencing project: providing services to taxonomists for standard genome sequencing and annotation.</title>
        <authorList>
            <consortium name="The Broad Institute Genomics Platform"/>
            <consortium name="The Broad Institute Genome Sequencing Center for Infectious Disease"/>
            <person name="Wu L."/>
            <person name="Ma J."/>
        </authorList>
    </citation>
    <scope>NUCLEOTIDE SEQUENCE [LARGE SCALE GENOMIC DNA]</scope>
    <source>
        <strain evidence="4">JCM 18952</strain>
    </source>
</reference>
<dbReference type="InterPro" id="IPR002711">
    <property type="entry name" value="HNH"/>
</dbReference>
<dbReference type="EMBL" id="BAABLK010000008">
    <property type="protein sequence ID" value="GAA5225958.1"/>
    <property type="molecule type" value="Genomic_DNA"/>
</dbReference>
<dbReference type="CDD" id="cd00085">
    <property type="entry name" value="HNHc"/>
    <property type="match status" value="1"/>
</dbReference>
<name>A0ABP9TJJ0_9MICC</name>
<organism evidence="3 4">
    <name type="scientific">Paeniglutamicibacter antarcticus</name>
    <dbReference type="NCBI Taxonomy" id="494023"/>
    <lineage>
        <taxon>Bacteria</taxon>
        <taxon>Bacillati</taxon>
        <taxon>Actinomycetota</taxon>
        <taxon>Actinomycetes</taxon>
        <taxon>Micrococcales</taxon>
        <taxon>Micrococcaceae</taxon>
        <taxon>Paeniglutamicibacter</taxon>
    </lineage>
</organism>
<accession>A0ABP9TJJ0</accession>
<keyword evidence="4" id="KW-1185">Reference proteome</keyword>
<dbReference type="InterPro" id="IPR003870">
    <property type="entry name" value="DUF222"/>
</dbReference>
<feature type="domain" description="HNH nuclease" evidence="2">
    <location>
        <begin position="477"/>
        <end position="529"/>
    </location>
</feature>
<comment type="caution">
    <text evidence="3">The sequence shown here is derived from an EMBL/GenBank/DDBJ whole genome shotgun (WGS) entry which is preliminary data.</text>
</comment>
<sequence length="572" mass="61493">MQSTSSVLDSVLAAIAAALETEARITPVTGTPVDPLRVMAAIGLLARPMLDAAAASLGGSPVRAAMFTHLSEKASHAGAYAQILAAGTCVDTEVHTLTDAPLAAVNRMLEDLEPFVCGSAVLPDDILTGPDRKALHKDPADFLKSQLHVGYFAARHRISTHQRLMDHHGTDGRTQPPTCPRLGEVLTGGRTDPRLIANSAAKLVALQPVLEAQPDPQGAGDRLERQLARTLETGDNASVGKFMRRAAIELDGTTVERGEAETARYLGLRFKGHKSAGYLWELTTDTEGHELLATMADDLNNPRSGSGAPCTPTNGNPCEPHDTEPPLIPAWAIDPSIPVQDRPRAEFNDLGMPPATSPEGWLNVEALPGETPEEANARHRAQRLSQALMDALRTWMDPASPVDSTLPMKSRIELLVMIDYGSLTGALQKPGLTPHGEYISAAAARRMACNAGIMPLVMGGKTQPLDLGQRRRFFSKGQKRAIAARDRGCANPGCSMPTHRCEVHHIKPFSEGGRTDVSNGALLCIRCHTSFHAGNFKITVIEEIPHVVQPASRDPLQRPRRNWVFHPETAAA</sequence>
<proteinExistence type="inferred from homology"/>
<dbReference type="Proteomes" id="UP001501257">
    <property type="component" value="Unassembled WGS sequence"/>
</dbReference>
<dbReference type="Pfam" id="PF01844">
    <property type="entry name" value="HNH"/>
    <property type="match status" value="1"/>
</dbReference>
<protein>
    <recommendedName>
        <fullName evidence="2">HNH nuclease domain-containing protein</fullName>
    </recommendedName>
</protein>